<comment type="caution">
    <text evidence="2">The sequence shown here is derived from an EMBL/GenBank/DDBJ whole genome shotgun (WGS) entry which is preliminary data.</text>
</comment>
<proteinExistence type="predicted"/>
<dbReference type="Proteomes" id="UP000233249">
    <property type="component" value="Unassembled WGS sequence"/>
</dbReference>
<dbReference type="AlphaFoldDB" id="A0A2N0X8V0"/>
<accession>A0A2N0X8V0</accession>
<dbReference type="OrthoDB" id="1804088at2"/>
<dbReference type="InterPro" id="IPR009279">
    <property type="entry name" value="Portal_Mu"/>
</dbReference>
<sequence length="420" mass="46572">MAKEKGYAHRQGHYIGRAAEDNWELQWPRSISVYSKMAREDSQVKSVLKAIIQPIIRTSWRLDPNGADTDVVRIVAEDLNLKVTGEDMGDPILRTPRRVSWGKHLRRALKMMLVYGHAYFELVWDDASEAEDGRTHLRKLAPRHPETISKINVAADGGLESIEQTGLGSGGTVTIPVENLLAYVADDDRDDWVGESMLRAAYKHWRLKDEFLRLEQVVLDRNGMGVPVMRTAPMATDEDMDRALSIVEGIRSGEHSGAAIKDGEVLEIKGVSGQLVSPREAIAYHDAQIARTALAHALNLEGKGGSYALASVQMDLFFQALNEIAQQMADTANQFLVREMAMTYAGGLDGPFPMITFDTIDARTTLTPNDLAALKNAGLIFADPRLEAHLRRSYELPPQQPYDEYRDHSGQEGGEAHAAT</sequence>
<evidence type="ECO:0000313" key="2">
    <source>
        <dbReference type="EMBL" id="PKF69141.1"/>
    </source>
</evidence>
<protein>
    <recommendedName>
        <fullName evidence="4">DUF935 domain-containing protein</fullName>
    </recommendedName>
</protein>
<evidence type="ECO:0000256" key="1">
    <source>
        <dbReference type="SAM" id="MobiDB-lite"/>
    </source>
</evidence>
<dbReference type="RefSeq" id="WP_101173143.1">
    <property type="nucleotide sequence ID" value="NZ_JAKRKB010000012.1"/>
</dbReference>
<organism evidence="2 3">
    <name type="scientific">Corynebacterium mastitidis</name>
    <dbReference type="NCBI Taxonomy" id="161890"/>
    <lineage>
        <taxon>Bacteria</taxon>
        <taxon>Bacillati</taxon>
        <taxon>Actinomycetota</taxon>
        <taxon>Actinomycetes</taxon>
        <taxon>Mycobacteriales</taxon>
        <taxon>Corynebacteriaceae</taxon>
        <taxon>Corynebacterium</taxon>
    </lineage>
</organism>
<evidence type="ECO:0008006" key="4">
    <source>
        <dbReference type="Google" id="ProtNLM"/>
    </source>
</evidence>
<reference evidence="2 3" key="1">
    <citation type="submission" date="2017-12" db="EMBL/GenBank/DDBJ databases">
        <title>Corynebacterium mastitidis 16-1433 Genome.</title>
        <authorList>
            <person name="Gulvik C.A."/>
        </authorList>
    </citation>
    <scope>NUCLEOTIDE SEQUENCE [LARGE SCALE GENOMIC DNA]</scope>
    <source>
        <strain evidence="2 3">16-1433</strain>
    </source>
</reference>
<gene>
    <name evidence="2" type="ORF">CXB45_03075</name>
</gene>
<dbReference type="Pfam" id="PF06074">
    <property type="entry name" value="Portal_Mu"/>
    <property type="match status" value="1"/>
</dbReference>
<dbReference type="EMBL" id="PJAF01000006">
    <property type="protein sequence ID" value="PKF69141.1"/>
    <property type="molecule type" value="Genomic_DNA"/>
</dbReference>
<name>A0A2N0X8V0_9CORY</name>
<dbReference type="STRING" id="1121365.GCA_000375365_02200"/>
<evidence type="ECO:0000313" key="3">
    <source>
        <dbReference type="Proteomes" id="UP000233249"/>
    </source>
</evidence>
<feature type="region of interest" description="Disordered" evidence="1">
    <location>
        <begin position="396"/>
        <end position="420"/>
    </location>
</feature>